<name>A0A7D9MKR4_PARCT</name>
<dbReference type="GO" id="GO:0003676">
    <property type="term" value="F:nucleic acid binding"/>
    <property type="evidence" value="ECO:0007669"/>
    <property type="project" value="InterPro"/>
</dbReference>
<gene>
    <name evidence="1" type="ORF">PACLA_8A039665</name>
</gene>
<feature type="non-terminal residue" evidence="1">
    <location>
        <position position="150"/>
    </location>
</feature>
<dbReference type="Gene3D" id="3.30.420.10">
    <property type="entry name" value="Ribonuclease H-like superfamily/Ribonuclease H"/>
    <property type="match status" value="1"/>
</dbReference>
<dbReference type="SUPFAM" id="SSF53098">
    <property type="entry name" value="Ribonuclease H-like"/>
    <property type="match status" value="1"/>
</dbReference>
<evidence type="ECO:0000313" key="1">
    <source>
        <dbReference type="EMBL" id="CAB4046223.1"/>
    </source>
</evidence>
<keyword evidence="1" id="KW-0808">Transferase</keyword>
<dbReference type="PANTHER" id="PTHR38681:SF1">
    <property type="entry name" value="RETROVIRUS-RELATED POL POLYPROTEIN FROM TRANSPOSON 412-LIKE PROTEIN"/>
    <property type="match status" value="1"/>
</dbReference>
<dbReference type="InterPro" id="IPR036397">
    <property type="entry name" value="RNaseH_sf"/>
</dbReference>
<dbReference type="PANTHER" id="PTHR38681">
    <property type="entry name" value="RETROVIRUS-RELATED POL POLYPROTEIN FROM TRANSPOSON 412-LIKE PROTEIN-RELATED"/>
    <property type="match status" value="1"/>
</dbReference>
<comment type="caution">
    <text evidence="1">The sequence shown here is derived from an EMBL/GenBank/DDBJ whole genome shotgun (WGS) entry which is preliminary data.</text>
</comment>
<evidence type="ECO:0000313" key="2">
    <source>
        <dbReference type="Proteomes" id="UP001152795"/>
    </source>
</evidence>
<dbReference type="InterPro" id="IPR012337">
    <property type="entry name" value="RNaseH-like_sf"/>
</dbReference>
<sequence>ERFHRSLKNALRSRLEGRSNWVDELPWAILALRNSPNADTGLSPTELTFGERQPFPGELQMSPKEVSLDVFADQLRNVLRKQLPPDNNWHQSLTVKTFVPKDLVNCEFVWVRIDKVQPSLKQKFSGPHRVLERNEKTFTIETKPGNGRDK</sequence>
<accession>A0A7D9MKR4</accession>
<keyword evidence="1" id="KW-0418">Kinase</keyword>
<dbReference type="GO" id="GO:0016301">
    <property type="term" value="F:kinase activity"/>
    <property type="evidence" value="ECO:0007669"/>
    <property type="project" value="UniProtKB-KW"/>
</dbReference>
<reference evidence="1" key="1">
    <citation type="submission" date="2020-04" db="EMBL/GenBank/DDBJ databases">
        <authorList>
            <person name="Alioto T."/>
            <person name="Alioto T."/>
            <person name="Gomez Garrido J."/>
        </authorList>
    </citation>
    <scope>NUCLEOTIDE SEQUENCE</scope>
    <source>
        <strain evidence="1">A484AB</strain>
    </source>
</reference>
<protein>
    <submittedName>
        <fullName evidence="1">Choline ethanolamine kinase</fullName>
    </submittedName>
</protein>
<feature type="non-terminal residue" evidence="1">
    <location>
        <position position="1"/>
    </location>
</feature>
<organism evidence="1 2">
    <name type="scientific">Paramuricea clavata</name>
    <name type="common">Red gorgonian</name>
    <name type="synonym">Violescent sea-whip</name>
    <dbReference type="NCBI Taxonomy" id="317549"/>
    <lineage>
        <taxon>Eukaryota</taxon>
        <taxon>Metazoa</taxon>
        <taxon>Cnidaria</taxon>
        <taxon>Anthozoa</taxon>
        <taxon>Octocorallia</taxon>
        <taxon>Malacalcyonacea</taxon>
        <taxon>Plexauridae</taxon>
        <taxon>Paramuricea</taxon>
    </lineage>
</organism>
<dbReference type="EMBL" id="CACRXK020047806">
    <property type="protein sequence ID" value="CAB4046223.1"/>
    <property type="molecule type" value="Genomic_DNA"/>
</dbReference>
<dbReference type="OrthoDB" id="422540at2759"/>
<keyword evidence="2" id="KW-1185">Reference proteome</keyword>
<dbReference type="AlphaFoldDB" id="A0A7D9MKR4"/>
<proteinExistence type="predicted"/>
<dbReference type="Proteomes" id="UP001152795">
    <property type="component" value="Unassembled WGS sequence"/>
</dbReference>